<feature type="compositionally biased region" description="Low complexity" evidence="1">
    <location>
        <begin position="10"/>
        <end position="24"/>
    </location>
</feature>
<organism evidence="2 3">
    <name type="scientific">Phytophthora oleae</name>
    <dbReference type="NCBI Taxonomy" id="2107226"/>
    <lineage>
        <taxon>Eukaryota</taxon>
        <taxon>Sar</taxon>
        <taxon>Stramenopiles</taxon>
        <taxon>Oomycota</taxon>
        <taxon>Peronosporomycetes</taxon>
        <taxon>Peronosporales</taxon>
        <taxon>Peronosporaceae</taxon>
        <taxon>Phytophthora</taxon>
    </lineage>
</organism>
<sequence>MSSPPRHQDASSSVSLIDSASSAVRNSVPDSPETKAPPASASENPAGDDIPSSEPTSVQVAAEPSIGEVIFVDGEDAPSASTPSRTMEETTATTVVETTATTVESKARNASDDEDDVNSSDEGEGDEDEDEDNEDEEDDEGDASDDDDSYDDEDYDDADEDCLSDENESSEHDNSEDSDYNPDDAGKSQLSAPASKPTSVKPLQESLHVYRTRVSIRGRLVPC</sequence>
<dbReference type="AlphaFoldDB" id="A0ABD3FN03"/>
<evidence type="ECO:0000313" key="2">
    <source>
        <dbReference type="EMBL" id="KAL3667709.1"/>
    </source>
</evidence>
<dbReference type="EMBL" id="JBIMZQ010000013">
    <property type="protein sequence ID" value="KAL3667709.1"/>
    <property type="molecule type" value="Genomic_DNA"/>
</dbReference>
<proteinExistence type="predicted"/>
<feature type="compositionally biased region" description="Acidic residues" evidence="1">
    <location>
        <begin position="112"/>
        <end position="168"/>
    </location>
</feature>
<dbReference type="Proteomes" id="UP001632037">
    <property type="component" value="Unassembled WGS sequence"/>
</dbReference>
<evidence type="ECO:0000313" key="3">
    <source>
        <dbReference type="Proteomes" id="UP001632037"/>
    </source>
</evidence>
<name>A0ABD3FN03_9STRA</name>
<feature type="compositionally biased region" description="Polar residues" evidence="1">
    <location>
        <begin position="188"/>
        <end position="198"/>
    </location>
</feature>
<gene>
    <name evidence="2" type="ORF">V7S43_007262</name>
</gene>
<reference evidence="2 3" key="1">
    <citation type="submission" date="2024-09" db="EMBL/GenBank/DDBJ databases">
        <title>Genome sequencing and assembly of Phytophthora oleae, isolate VK10A, causative agent of rot of olive drupes.</title>
        <authorList>
            <person name="Conti Taguali S."/>
            <person name="Riolo M."/>
            <person name="La Spada F."/>
            <person name="Cacciola S.O."/>
            <person name="Dionisio G."/>
        </authorList>
    </citation>
    <scope>NUCLEOTIDE SEQUENCE [LARGE SCALE GENOMIC DNA]</scope>
    <source>
        <strain evidence="2 3">VK10A</strain>
    </source>
</reference>
<protein>
    <submittedName>
        <fullName evidence="2">Uncharacterized protein</fullName>
    </submittedName>
</protein>
<accession>A0ABD3FN03</accession>
<keyword evidence="3" id="KW-1185">Reference proteome</keyword>
<feature type="compositionally biased region" description="Low complexity" evidence="1">
    <location>
        <begin position="89"/>
        <end position="104"/>
    </location>
</feature>
<evidence type="ECO:0000256" key="1">
    <source>
        <dbReference type="SAM" id="MobiDB-lite"/>
    </source>
</evidence>
<comment type="caution">
    <text evidence="2">The sequence shown here is derived from an EMBL/GenBank/DDBJ whole genome shotgun (WGS) entry which is preliminary data.</text>
</comment>
<feature type="region of interest" description="Disordered" evidence="1">
    <location>
        <begin position="1"/>
        <end position="205"/>
    </location>
</feature>